<protein>
    <submittedName>
        <fullName evidence="2">Uncharacterized protein</fullName>
    </submittedName>
</protein>
<dbReference type="EMBL" id="FNAH01000001">
    <property type="protein sequence ID" value="SDD20619.1"/>
    <property type="molecule type" value="Genomic_DNA"/>
</dbReference>
<feature type="region of interest" description="Disordered" evidence="1">
    <location>
        <begin position="23"/>
        <end position="42"/>
    </location>
</feature>
<gene>
    <name evidence="2" type="ORF">SAMN05421538_101100</name>
</gene>
<accession>A0A1G6SV18</accession>
<name>A0A1G6SV18_9RHOB</name>
<evidence type="ECO:0000313" key="2">
    <source>
        <dbReference type="EMBL" id="SDD20619.1"/>
    </source>
</evidence>
<reference evidence="2 3" key="1">
    <citation type="submission" date="2016-10" db="EMBL/GenBank/DDBJ databases">
        <authorList>
            <person name="de Groot N.N."/>
        </authorList>
    </citation>
    <scope>NUCLEOTIDE SEQUENCE [LARGE SCALE GENOMIC DNA]</scope>
    <source>
        <strain evidence="2 3">DSM 22220</strain>
    </source>
</reference>
<proteinExistence type="predicted"/>
<sequence length="154" mass="15982">MTSFAESEKRLIAALGRIDRALEAGPAAADQPERDGESDESAARITALRDENTALKRRLAEAGEDATRLARANEMLAAENATLTKAGGGEAEAALRAEIEALKAARAAEIAALEDIMASLETFAAEAPRASDAPYAEDVAPAPGDVVAFDQSEG</sequence>
<keyword evidence="3" id="KW-1185">Reference proteome</keyword>
<dbReference type="STRING" id="591205.SAMN05421538_101100"/>
<dbReference type="AlphaFoldDB" id="A0A1G6SV18"/>
<dbReference type="RefSeq" id="WP_176804828.1">
    <property type="nucleotide sequence ID" value="NZ_FNAH01000001.1"/>
</dbReference>
<dbReference type="Proteomes" id="UP000199344">
    <property type="component" value="Unassembled WGS sequence"/>
</dbReference>
<organism evidence="2 3">
    <name type="scientific">Paracoccus isoporae</name>
    <dbReference type="NCBI Taxonomy" id="591205"/>
    <lineage>
        <taxon>Bacteria</taxon>
        <taxon>Pseudomonadati</taxon>
        <taxon>Pseudomonadota</taxon>
        <taxon>Alphaproteobacteria</taxon>
        <taxon>Rhodobacterales</taxon>
        <taxon>Paracoccaceae</taxon>
        <taxon>Paracoccus</taxon>
    </lineage>
</organism>
<evidence type="ECO:0000256" key="1">
    <source>
        <dbReference type="SAM" id="MobiDB-lite"/>
    </source>
</evidence>
<evidence type="ECO:0000313" key="3">
    <source>
        <dbReference type="Proteomes" id="UP000199344"/>
    </source>
</evidence>